<dbReference type="GO" id="GO:0005096">
    <property type="term" value="F:GTPase activator activity"/>
    <property type="evidence" value="ECO:0007669"/>
    <property type="project" value="UniProtKB-KW"/>
</dbReference>
<dbReference type="Proteomes" id="UP000017200">
    <property type="component" value="Unassembled WGS sequence"/>
</dbReference>
<feature type="compositionally biased region" description="Low complexity" evidence="2">
    <location>
        <begin position="1711"/>
        <end position="1728"/>
    </location>
</feature>
<dbReference type="CDD" id="cd05137">
    <property type="entry name" value="RasGAP_CLA2_BUD2"/>
    <property type="match status" value="1"/>
</dbReference>
<evidence type="ECO:0000313" key="6">
    <source>
        <dbReference type="EnsemblFungi" id="MVLG_00904T0"/>
    </source>
</evidence>
<dbReference type="EMBL" id="GL541647">
    <property type="protein sequence ID" value="KDE08799.1"/>
    <property type="molecule type" value="Genomic_DNA"/>
</dbReference>
<dbReference type="InterPro" id="IPR008936">
    <property type="entry name" value="Rho_GTPase_activation_prot"/>
</dbReference>
<feature type="compositionally biased region" description="Low complexity" evidence="2">
    <location>
        <begin position="371"/>
        <end position="382"/>
    </location>
</feature>
<dbReference type="STRING" id="683840.U5H0H2"/>
<dbReference type="SUPFAM" id="SSF49562">
    <property type="entry name" value="C2 domain (Calcium/lipid-binding domain, CaLB)"/>
    <property type="match status" value="1"/>
</dbReference>
<dbReference type="Pfam" id="PF00616">
    <property type="entry name" value="RasGAP"/>
    <property type="match status" value="1"/>
</dbReference>
<dbReference type="PROSITE" id="PS50018">
    <property type="entry name" value="RAS_GTPASE_ACTIV_2"/>
    <property type="match status" value="1"/>
</dbReference>
<proteinExistence type="predicted"/>
<evidence type="ECO:0000259" key="3">
    <source>
        <dbReference type="PROSITE" id="PS50004"/>
    </source>
</evidence>
<feature type="compositionally biased region" description="Basic and acidic residues" evidence="2">
    <location>
        <begin position="1459"/>
        <end position="1468"/>
    </location>
</feature>
<feature type="compositionally biased region" description="Low complexity" evidence="2">
    <location>
        <begin position="208"/>
        <end position="228"/>
    </location>
</feature>
<feature type="compositionally biased region" description="Low complexity" evidence="2">
    <location>
        <begin position="1637"/>
        <end position="1653"/>
    </location>
</feature>
<gene>
    <name evidence="5" type="ORF">MVLG_00904</name>
</gene>
<evidence type="ECO:0000256" key="1">
    <source>
        <dbReference type="ARBA" id="ARBA00022468"/>
    </source>
</evidence>
<feature type="domain" description="C2" evidence="3">
    <location>
        <begin position="756"/>
        <end position="883"/>
    </location>
</feature>
<feature type="domain" description="Ras-GAP" evidence="4">
    <location>
        <begin position="946"/>
        <end position="1145"/>
    </location>
</feature>
<feature type="compositionally biased region" description="Polar residues" evidence="2">
    <location>
        <begin position="766"/>
        <end position="783"/>
    </location>
</feature>
<dbReference type="PANTHER" id="PTHR10194">
    <property type="entry name" value="RAS GTPASE-ACTIVATING PROTEINS"/>
    <property type="match status" value="1"/>
</dbReference>
<reference evidence="5 7" key="3">
    <citation type="journal article" date="2015" name="BMC Genomics">
        <title>Sex and parasites: genomic and transcriptomic analysis of Microbotryum lychnidis-dioicae, the biotrophic and plant-castrating anther smut fungus.</title>
        <authorList>
            <person name="Perlin M.H."/>
            <person name="Amselem J."/>
            <person name="Fontanillas E."/>
            <person name="Toh S.S."/>
            <person name="Chen Z."/>
            <person name="Goldberg J."/>
            <person name="Duplessis S."/>
            <person name="Henrissat B."/>
            <person name="Young S."/>
            <person name="Zeng Q."/>
            <person name="Aguileta G."/>
            <person name="Petit E."/>
            <person name="Badouin H."/>
            <person name="Andrews J."/>
            <person name="Razeeq D."/>
            <person name="Gabaldon T."/>
            <person name="Quesneville H."/>
            <person name="Giraud T."/>
            <person name="Hood M.E."/>
            <person name="Schultz D.J."/>
            <person name="Cuomo C.A."/>
        </authorList>
    </citation>
    <scope>NUCLEOTIDE SEQUENCE [LARGE SCALE GENOMIC DNA]</scope>
    <source>
        <strain evidence="5">P1A1 Lamole</strain>
        <strain evidence="7">p1A1 Lamole</strain>
    </source>
</reference>
<feature type="region of interest" description="Disordered" evidence="2">
    <location>
        <begin position="177"/>
        <end position="292"/>
    </location>
</feature>
<evidence type="ECO:0000259" key="4">
    <source>
        <dbReference type="PROSITE" id="PS50018"/>
    </source>
</evidence>
<feature type="region of interest" description="Disordered" evidence="2">
    <location>
        <begin position="311"/>
        <end position="446"/>
    </location>
</feature>
<feature type="compositionally biased region" description="Polar residues" evidence="2">
    <location>
        <begin position="422"/>
        <end position="431"/>
    </location>
</feature>
<name>U5H0H2_USTV1</name>
<feature type="compositionally biased region" description="Polar residues" evidence="2">
    <location>
        <begin position="361"/>
        <end position="370"/>
    </location>
</feature>
<dbReference type="InterPro" id="IPR039360">
    <property type="entry name" value="Ras_GTPase"/>
</dbReference>
<feature type="compositionally biased region" description="Low complexity" evidence="2">
    <location>
        <begin position="113"/>
        <end position="124"/>
    </location>
</feature>
<evidence type="ECO:0000313" key="5">
    <source>
        <dbReference type="EMBL" id="KDE08799.1"/>
    </source>
</evidence>
<evidence type="ECO:0008006" key="8">
    <source>
        <dbReference type="Google" id="ProtNLM"/>
    </source>
</evidence>
<protein>
    <recommendedName>
        <fullName evidence="8">Ras-GAP domain-containing protein</fullName>
    </recommendedName>
</protein>
<reference evidence="6" key="4">
    <citation type="submission" date="2015-06" db="UniProtKB">
        <authorList>
            <consortium name="EnsemblFungi"/>
        </authorList>
    </citation>
    <scope>IDENTIFICATION</scope>
</reference>
<feature type="region of interest" description="Disordered" evidence="2">
    <location>
        <begin position="1582"/>
        <end position="1728"/>
    </location>
</feature>
<dbReference type="Gene3D" id="1.10.506.10">
    <property type="entry name" value="GTPase Activation - p120gap, domain 1"/>
    <property type="match status" value="2"/>
</dbReference>
<dbReference type="InterPro" id="IPR001936">
    <property type="entry name" value="RasGAP_dom"/>
</dbReference>
<reference evidence="5" key="2">
    <citation type="submission" date="2010-11" db="EMBL/GenBank/DDBJ databases">
        <authorList>
            <consortium name="The Broad Institute Genome Sequencing Platform"/>
            <person name="Earl A."/>
            <person name="Ward D."/>
            <person name="Feldgarden M."/>
            <person name="Gevers D."/>
            <person name="Butler R."/>
            <person name="Young S.K."/>
            <person name="Zeng Q."/>
            <person name="Gargeya S."/>
            <person name="Fitzgerald M."/>
            <person name="Haas B."/>
            <person name="Abouelleil A."/>
            <person name="Alvarado L."/>
            <person name="Arachchi H.M."/>
            <person name="Berlin A."/>
            <person name="Brown A."/>
            <person name="Chapman S.B."/>
            <person name="Chen Z."/>
            <person name="Dunbar C."/>
            <person name="Freedman E."/>
            <person name="Gearin G."/>
            <person name="Gellesch M."/>
            <person name="Goldberg J."/>
            <person name="Griggs A."/>
            <person name="Gujja S."/>
            <person name="Heilman E."/>
            <person name="Heiman D."/>
            <person name="Howarth C."/>
            <person name="Larson L."/>
            <person name="Lui A."/>
            <person name="MacDonald P.J.P."/>
            <person name="Mehta T."/>
            <person name="Montmayeur A."/>
            <person name="Murphy C."/>
            <person name="Neiman D."/>
            <person name="Pearson M."/>
            <person name="Priest M."/>
            <person name="Roberts A."/>
            <person name="Saif S."/>
            <person name="Shea T."/>
            <person name="Shenoy N."/>
            <person name="Sisk P."/>
            <person name="Stolte C."/>
            <person name="Sykes S."/>
            <person name="White J."/>
            <person name="Yandava C."/>
            <person name="Wortman J."/>
            <person name="Nusbaum C."/>
            <person name="Birren B."/>
        </authorList>
    </citation>
    <scope>NUCLEOTIDE SEQUENCE</scope>
    <source>
        <strain evidence="5">P1A1 Lamole</strain>
    </source>
</reference>
<feature type="region of interest" description="Disordered" evidence="2">
    <location>
        <begin position="510"/>
        <end position="533"/>
    </location>
</feature>
<keyword evidence="7" id="KW-1185">Reference proteome</keyword>
<dbReference type="Gene3D" id="2.60.40.150">
    <property type="entry name" value="C2 domain"/>
    <property type="match status" value="1"/>
</dbReference>
<feature type="region of interest" description="Disordered" evidence="2">
    <location>
        <begin position="1"/>
        <end position="29"/>
    </location>
</feature>
<dbReference type="PROSITE" id="PS50004">
    <property type="entry name" value="C2"/>
    <property type="match status" value="1"/>
</dbReference>
<evidence type="ECO:0000256" key="2">
    <source>
        <dbReference type="SAM" id="MobiDB-lite"/>
    </source>
</evidence>
<feature type="compositionally biased region" description="Low complexity" evidence="2">
    <location>
        <begin position="395"/>
        <end position="416"/>
    </location>
</feature>
<feature type="region of interest" description="Disordered" evidence="2">
    <location>
        <begin position="1453"/>
        <end position="1522"/>
    </location>
</feature>
<dbReference type="OrthoDB" id="775356at2759"/>
<feature type="compositionally biased region" description="Polar residues" evidence="2">
    <location>
        <begin position="312"/>
        <end position="324"/>
    </location>
</feature>
<feature type="region of interest" description="Disordered" evidence="2">
    <location>
        <begin position="1330"/>
        <end position="1418"/>
    </location>
</feature>
<feature type="compositionally biased region" description="Low complexity" evidence="2">
    <location>
        <begin position="1582"/>
        <end position="1601"/>
    </location>
</feature>
<feature type="compositionally biased region" description="Low complexity" evidence="2">
    <location>
        <begin position="69"/>
        <end position="86"/>
    </location>
</feature>
<sequence>MAPPTPTPTLPNLDLAVASSRRNPIRRQDMDALQDLMDAMEGTSKFVYDLSPTRTTASASPESRTRPMSAAFPARPGSAASSASGRLVNEGGGRSSPSGSTDDEGRLRHKASSRSLRSLASNTSARDRAHTSSSTKSSTSRRVPPPVDVRSDSSNRASVALDDDLTPSMAQGEWAFASRVSSRSLQRDGRDGNFLVPTTQPLQPRPSSPSSASIATTSSSTSGGPSSPARLMPKSPLSDRDPLDNFHFLKQMGITDDHPSMHLTRKRIDSPVPPAGNHPDSPSTPSSLRSERLREEIQRTAERYRWLGVSSERVSTDGTASSGCAATGVRDLGSTSSLPLYPGAPPPLLRSSSGGRRMSSDTPNSPSLGASSNSVSHVRSSSTDMPASLRGVFHTSPFTSASASAPARSTPSSVSAFAGRTNLDNTSSSIAPSGMPSLPNPKPRPRELREWNQVCLFWQREKASSGVSTVAGVFNKANKFGDVPAAMKRKITKRDSSQLLSPAEAVMFGYDDRSKDRDREREKEKKEKDREKEKIRSFANGVDVGKKDGSWKKVTALLKEDGTFRILGEDKTVIRTVNLGTTPRSDVRLVDPSLFGASNCISIRMQSTVTPFPPSPSGMSHSSSSLGLGLLSSSSSFSSSRPVGTNMSADAETLYLRMPSIVATQIWLGMAHCCAMPDVVQGNTLDSTYEVCGGLGIEEGVAGGNMGSEVDGAGGSNERGFRVFRSLSLTICEGRSIGEPGTEKLRATPGTEHDTSLSEMFAGSESTASPIKGSASSTASSIQRIPGRTGQGWHESNKDADSSPDTYCEIIINDEVMAKTTLRKGTASPFWNESFTFEHLAGFFEPITIRVFQTHKHSKTSLVGIATVRIANLPRGELIENWWCLKPISSDSRTRSYDTVGELSLSIRVGEEVILPSSGYGELLDLLKDDEAAELVTDIASEFPAELEEIAKIMLNIYISQDLLLPRIFKLADLEVEKGAQSAAILFRGNSILTKVIEMYMRKIGVDYLEASIGEPIRKLYSDKVEIEIDPSRLKPGTKEKEIQANINDLLQWAMTTWNSIYEARERCPQDLRQIFSHIQKIVGDRYGEDHKNTRWTSVSAFIFLRFFVPAILNPRLFGLVSAAPDPKSQRTLTLVAKTLQGLANFSSFGQKEPWMLPMNTFVQDNTSAFVDFIEHISRHSALDPAVAKQEWTSSAASVYAAPNDLRDALSPLARDGVPTLPHLIDLPRNLGLLASNVNRIIVEKAHSLGGENGKSADPSVASRGPVRSPGFSTFIEACADVCDTARRRSTGMIWPIQGMLPIVKPDFQTRAQPTIVQVAAAAAPPSLVSAPFAHDSGPRPTTNRIERSQTLSSTISPRSNSNKATRSLSGAEAEDADGPAEIHIRAKTKPLVHSPNGSIASRRSTRSNTFSGESPRAGMTVGTVFNAHDGYTAAELSFARSHGIVVADSPFADVPSRTNEKSPRLDSAENDVFGGPQSSRGPPVTFARRHRHSSSVEGGSMPPHAELDEREPPPASASTSFAGFVPIEDYDDSSRAMADDILDSYAFPARTPLAVFTTAGEESNPALTESATLSIRAVETSSLDHTPTSASSSSSPSVTSEHPVDDTSSLFSVGAASNERGGEMTPQMRRGSMQYSSSSKDSSSSPFSFGKSVPMAQSLSAHSYASTTSDTSNVSDPKGSSAARRGSLNLDKMIGESRAGQRRKKGLWGLGASLSSSSKSSKSSTAS</sequence>
<keyword evidence="1" id="KW-0343">GTPase activation</keyword>
<dbReference type="PANTHER" id="PTHR10194:SF60">
    <property type="entry name" value="RAS GTPASE-ACTIVATING PROTEIN RASKOL"/>
    <property type="match status" value="1"/>
</dbReference>
<dbReference type="EnsemblFungi" id="MVLG_00904T0">
    <property type="protein sequence ID" value="MVLG_00904T0"/>
    <property type="gene ID" value="MVLG_00904"/>
</dbReference>
<reference evidence="7" key="1">
    <citation type="submission" date="2010-11" db="EMBL/GenBank/DDBJ databases">
        <title>The genome sequence of Microbotryum violaceum strain p1A1 Lamole.</title>
        <authorList>
            <person name="Cuomo C."/>
            <person name="Perlin M."/>
            <person name="Young S.K."/>
            <person name="Zeng Q."/>
            <person name="Gargeya S."/>
            <person name="Alvarado L."/>
            <person name="Berlin A."/>
            <person name="Chapman S.B."/>
            <person name="Chen Z."/>
            <person name="Freedman E."/>
            <person name="Gellesch M."/>
            <person name="Goldberg J."/>
            <person name="Griggs A."/>
            <person name="Gujja S."/>
            <person name="Heilman E."/>
            <person name="Heiman D."/>
            <person name="Howarth C."/>
            <person name="Mehta T."/>
            <person name="Neiman D."/>
            <person name="Pearson M."/>
            <person name="Roberts A."/>
            <person name="Saif S."/>
            <person name="Shea T."/>
            <person name="Shenoy N."/>
            <person name="Sisk P."/>
            <person name="Stolte C."/>
            <person name="Sykes S."/>
            <person name="White J."/>
            <person name="Yandava C."/>
            <person name="Haas B."/>
            <person name="Nusbaum C."/>
            <person name="Birren B."/>
        </authorList>
    </citation>
    <scope>NUCLEOTIDE SEQUENCE [LARGE SCALE GENOMIC DNA]</scope>
    <source>
        <strain evidence="7">p1A1 Lamole</strain>
    </source>
</reference>
<dbReference type="InterPro" id="IPR035892">
    <property type="entry name" value="C2_domain_sf"/>
</dbReference>
<feature type="region of interest" description="Disordered" evidence="2">
    <location>
        <begin position="766"/>
        <end position="804"/>
    </location>
</feature>
<dbReference type="SMART" id="SM00323">
    <property type="entry name" value="RasGAP"/>
    <property type="match status" value="1"/>
</dbReference>
<feature type="compositionally biased region" description="Low complexity" evidence="2">
    <location>
        <begin position="131"/>
        <end position="142"/>
    </location>
</feature>
<dbReference type="OMA" id="QKEPWML"/>
<feature type="compositionally biased region" description="Polar residues" evidence="2">
    <location>
        <begin position="52"/>
        <end position="62"/>
    </location>
</feature>
<feature type="compositionally biased region" description="Polar residues" evidence="2">
    <location>
        <begin position="1656"/>
        <end position="1676"/>
    </location>
</feature>
<dbReference type="EMBL" id="AEIJ01000079">
    <property type="status" value="NOT_ANNOTATED_CDS"/>
    <property type="molecule type" value="Genomic_DNA"/>
</dbReference>
<organism evidence="5">
    <name type="scientific">Microbotryum lychnidis-dioicae (strain p1A1 Lamole / MvSl-1064)</name>
    <name type="common">Anther smut fungus</name>
    <dbReference type="NCBI Taxonomy" id="683840"/>
    <lineage>
        <taxon>Eukaryota</taxon>
        <taxon>Fungi</taxon>
        <taxon>Dikarya</taxon>
        <taxon>Basidiomycota</taxon>
        <taxon>Pucciniomycotina</taxon>
        <taxon>Microbotryomycetes</taxon>
        <taxon>Microbotryales</taxon>
        <taxon>Microbotryaceae</taxon>
        <taxon>Microbotryum</taxon>
    </lineage>
</organism>
<evidence type="ECO:0000313" key="7">
    <source>
        <dbReference type="Proteomes" id="UP000017200"/>
    </source>
</evidence>
<accession>U5H0H2</accession>
<feature type="region of interest" description="Disordered" evidence="2">
    <location>
        <begin position="44"/>
        <end position="165"/>
    </location>
</feature>
<dbReference type="SUPFAM" id="SSF48350">
    <property type="entry name" value="GTPase activation domain, GAP"/>
    <property type="match status" value="1"/>
</dbReference>
<dbReference type="Pfam" id="PF00168">
    <property type="entry name" value="C2"/>
    <property type="match status" value="1"/>
</dbReference>
<dbReference type="CDD" id="cd00030">
    <property type="entry name" value="C2"/>
    <property type="match status" value="1"/>
</dbReference>
<feature type="compositionally biased region" description="Polar residues" evidence="2">
    <location>
        <begin position="1340"/>
        <end position="1369"/>
    </location>
</feature>
<dbReference type="InterPro" id="IPR000008">
    <property type="entry name" value="C2_dom"/>
</dbReference>
<feature type="compositionally biased region" description="Polar residues" evidence="2">
    <location>
        <begin position="1396"/>
        <end position="1413"/>
    </location>
</feature>
<dbReference type="HOGENOM" id="CLU_240061_0_0_1"/>
<dbReference type="SMART" id="SM00239">
    <property type="entry name" value="C2"/>
    <property type="match status" value="1"/>
</dbReference>
<dbReference type="InParanoid" id="U5H0H2"/>